<evidence type="ECO:0000313" key="1">
    <source>
        <dbReference type="EMBL" id="MBU3077461.1"/>
    </source>
</evidence>
<proteinExistence type="predicted"/>
<name>A0ABS6BGN6_9SPHN</name>
<dbReference type="EMBL" id="JAHKRT010000003">
    <property type="protein sequence ID" value="MBU3077461.1"/>
    <property type="molecule type" value="Genomic_DNA"/>
</dbReference>
<keyword evidence="2" id="KW-1185">Reference proteome</keyword>
<dbReference type="Pfam" id="PF04325">
    <property type="entry name" value="DUF465"/>
    <property type="match status" value="1"/>
</dbReference>
<evidence type="ECO:0000313" key="2">
    <source>
        <dbReference type="Proteomes" id="UP000776276"/>
    </source>
</evidence>
<dbReference type="RefSeq" id="WP_216321947.1">
    <property type="nucleotide sequence ID" value="NZ_JAHKRT010000003.1"/>
</dbReference>
<dbReference type="Proteomes" id="UP000776276">
    <property type="component" value="Unassembled WGS sequence"/>
</dbReference>
<protein>
    <submittedName>
        <fullName evidence="1">DUF465 domain-containing protein</fullName>
    </submittedName>
</protein>
<sequence>MSDRFARYLHREHSRLEVELEAALRKRFPDELACNRLKKLKLVVKDQIREAERLPA</sequence>
<dbReference type="InterPro" id="IPR007420">
    <property type="entry name" value="DUF465"/>
</dbReference>
<reference evidence="1 2" key="1">
    <citation type="submission" date="2021-06" db="EMBL/GenBank/DDBJ databases">
        <title>Sphingomonas sp. XMGL2, whole genome shotgun sequencing project.</title>
        <authorList>
            <person name="Zhao G."/>
            <person name="Shen L."/>
        </authorList>
    </citation>
    <scope>NUCLEOTIDE SEQUENCE [LARGE SCALE GENOMIC DNA]</scope>
    <source>
        <strain evidence="1 2">XMGL2</strain>
    </source>
</reference>
<organism evidence="1 2">
    <name type="scientific">Sphingomonas quercus</name>
    <dbReference type="NCBI Taxonomy" id="2842451"/>
    <lineage>
        <taxon>Bacteria</taxon>
        <taxon>Pseudomonadati</taxon>
        <taxon>Pseudomonadota</taxon>
        <taxon>Alphaproteobacteria</taxon>
        <taxon>Sphingomonadales</taxon>
        <taxon>Sphingomonadaceae</taxon>
        <taxon>Sphingomonas</taxon>
    </lineage>
</organism>
<gene>
    <name evidence="1" type="ORF">KOF26_06225</name>
</gene>
<comment type="caution">
    <text evidence="1">The sequence shown here is derived from an EMBL/GenBank/DDBJ whole genome shotgun (WGS) entry which is preliminary data.</text>
</comment>
<accession>A0ABS6BGN6</accession>